<dbReference type="PANTHER" id="PTHR30329">
    <property type="entry name" value="STATOR ELEMENT OF FLAGELLAR MOTOR COMPLEX"/>
    <property type="match status" value="1"/>
</dbReference>
<dbReference type="PRINTS" id="PR01021">
    <property type="entry name" value="OMPADOMAIN"/>
</dbReference>
<dbReference type="InterPro" id="IPR011990">
    <property type="entry name" value="TPR-like_helical_dom_sf"/>
</dbReference>
<organism evidence="7 8">
    <name type="scientific">Flavobacterium silvaticum</name>
    <dbReference type="NCBI Taxonomy" id="1852020"/>
    <lineage>
        <taxon>Bacteria</taxon>
        <taxon>Pseudomonadati</taxon>
        <taxon>Bacteroidota</taxon>
        <taxon>Flavobacteriia</taxon>
        <taxon>Flavobacteriales</taxon>
        <taxon>Flavobacteriaceae</taxon>
        <taxon>Flavobacterium</taxon>
    </lineage>
</organism>
<evidence type="ECO:0000256" key="5">
    <source>
        <dbReference type="SAM" id="SignalP"/>
    </source>
</evidence>
<dbReference type="InterPro" id="IPR006664">
    <property type="entry name" value="OMP_bac"/>
</dbReference>
<dbReference type="InterPro" id="IPR008969">
    <property type="entry name" value="CarboxyPept-like_regulatory"/>
</dbReference>
<dbReference type="SUPFAM" id="SSF82171">
    <property type="entry name" value="DPP6 N-terminal domain-like"/>
    <property type="match status" value="1"/>
</dbReference>
<dbReference type="SUPFAM" id="SSF48452">
    <property type="entry name" value="TPR-like"/>
    <property type="match status" value="1"/>
</dbReference>
<dbReference type="AlphaFoldDB" id="A0A972JEY5"/>
<dbReference type="PROSITE" id="PS51123">
    <property type="entry name" value="OMPA_2"/>
    <property type="match status" value="1"/>
</dbReference>
<dbReference type="GO" id="GO:0009279">
    <property type="term" value="C:cell outer membrane"/>
    <property type="evidence" value="ECO:0007669"/>
    <property type="project" value="UniProtKB-SubCell"/>
</dbReference>
<dbReference type="EMBL" id="JAAMPU010000100">
    <property type="protein sequence ID" value="NMH27389.1"/>
    <property type="molecule type" value="Genomic_DNA"/>
</dbReference>
<protein>
    <submittedName>
        <fullName evidence="7">OmpA family protein</fullName>
    </submittedName>
</protein>
<accession>A0A972JEY5</accession>
<dbReference type="Gene3D" id="2.120.10.30">
    <property type="entry name" value="TolB, C-terminal domain"/>
    <property type="match status" value="1"/>
</dbReference>
<dbReference type="Proteomes" id="UP000712080">
    <property type="component" value="Unassembled WGS sequence"/>
</dbReference>
<comment type="subcellular location">
    <subcellularLocation>
        <location evidence="1">Cell outer membrane</location>
    </subcellularLocation>
</comment>
<dbReference type="InterPro" id="IPR011042">
    <property type="entry name" value="6-blade_b-propeller_TolB-like"/>
</dbReference>
<dbReference type="SUPFAM" id="SSF103088">
    <property type="entry name" value="OmpA-like"/>
    <property type="match status" value="1"/>
</dbReference>
<dbReference type="Gene3D" id="3.30.1330.60">
    <property type="entry name" value="OmpA-like domain"/>
    <property type="match status" value="1"/>
</dbReference>
<feature type="domain" description="OmpA-like" evidence="6">
    <location>
        <begin position="523"/>
        <end position="645"/>
    </location>
</feature>
<comment type="caution">
    <text evidence="7">The sequence shown here is derived from an EMBL/GenBank/DDBJ whole genome shotgun (WGS) entry which is preliminary data.</text>
</comment>
<dbReference type="InterPro" id="IPR036737">
    <property type="entry name" value="OmpA-like_sf"/>
</dbReference>
<dbReference type="Gene3D" id="2.60.40.1120">
    <property type="entry name" value="Carboxypeptidase-like, regulatory domain"/>
    <property type="match status" value="1"/>
</dbReference>
<evidence type="ECO:0000256" key="3">
    <source>
        <dbReference type="ARBA" id="ARBA00023237"/>
    </source>
</evidence>
<dbReference type="PANTHER" id="PTHR30329:SF21">
    <property type="entry name" value="LIPOPROTEIN YIAD-RELATED"/>
    <property type="match status" value="1"/>
</dbReference>
<evidence type="ECO:0000256" key="2">
    <source>
        <dbReference type="ARBA" id="ARBA00023136"/>
    </source>
</evidence>
<dbReference type="Pfam" id="PF13620">
    <property type="entry name" value="CarboxypepD_reg"/>
    <property type="match status" value="1"/>
</dbReference>
<dbReference type="Pfam" id="PF00691">
    <property type="entry name" value="OmpA"/>
    <property type="match status" value="1"/>
</dbReference>
<sequence length="645" mass="72231">MKKLLTLLMCLTLLTASAQSKLRKADKLFRQYSFTEAARLYDEALSEEQQPGVETLKMAGDAHYNIHQKREALTYYQKLYDIQGPTMPEDYFIRYTESLKAVLDYAKADKVTKEYLSAKGDNRLMTLYANQKKQMDSLAKEKPLYTAKLLDVNSTKSDFGTAFYGERIVYASAKDTTKYNEKLYNWNQQPFLDLYVAERNVNDGTLFNAQPLFPESMTRYHDASAAFTPDLQTVYYTRNIVKNNKKLVNDKSGTNQFKILRARITDGKLGALEDLNFNNTAYSTGHPALSNDGKWLFFASDMPGGLGGSDIYVAEVDAAGTVGPARNLGSVINTPGEDMFPFFNNGVLYFASDGHYGWGGLDIYEAKMKPDMTFSEPRNLGAPINSNWDDFAYIVDATDKYGYFSSNRESGKGDDDIYSFTKVPAPCDEIVSGKVVNAKSKLPISGATVSVSTLMDDAVTAASTDSQGNYKVSVPCGKTYKFAATKANHSREEKQIDIGKKNGNETKDFDFELTNYDDLIVKQGNTEKIAINPIFFEYDKWNITPQAATELDKVVFAMTKFPHLKIKIESHTDSRGKDAYNLKLSDNRAKSTRDYIISKGIDASRIESAIGYGESRLTNRCKNGVKCSDAEHLANRRSDFIVIDK</sequence>
<keyword evidence="3" id="KW-0998">Cell outer membrane</keyword>
<keyword evidence="8" id="KW-1185">Reference proteome</keyword>
<feature type="signal peptide" evidence="5">
    <location>
        <begin position="1"/>
        <end position="18"/>
    </location>
</feature>
<dbReference type="Pfam" id="PF07676">
    <property type="entry name" value="PD40"/>
    <property type="match status" value="2"/>
</dbReference>
<evidence type="ECO:0000259" key="6">
    <source>
        <dbReference type="PROSITE" id="PS51123"/>
    </source>
</evidence>
<reference evidence="7" key="1">
    <citation type="submission" date="2020-02" db="EMBL/GenBank/DDBJ databases">
        <title>Flavobacterium sp. genome.</title>
        <authorList>
            <person name="Jung H.S."/>
            <person name="Baek J.H."/>
            <person name="Jeon C.O."/>
        </authorList>
    </citation>
    <scope>NUCLEOTIDE SEQUENCE</scope>
    <source>
        <strain evidence="7">SE-s28</strain>
    </source>
</reference>
<evidence type="ECO:0000256" key="4">
    <source>
        <dbReference type="PROSITE-ProRule" id="PRU00473"/>
    </source>
</evidence>
<evidence type="ECO:0000313" key="7">
    <source>
        <dbReference type="EMBL" id="NMH27389.1"/>
    </source>
</evidence>
<dbReference type="Gene3D" id="1.25.40.10">
    <property type="entry name" value="Tetratricopeptide repeat domain"/>
    <property type="match status" value="1"/>
</dbReference>
<keyword evidence="2 4" id="KW-0472">Membrane</keyword>
<dbReference type="InterPro" id="IPR050330">
    <property type="entry name" value="Bact_OuterMem_StrucFunc"/>
</dbReference>
<dbReference type="SUPFAM" id="SSF49464">
    <property type="entry name" value="Carboxypeptidase regulatory domain-like"/>
    <property type="match status" value="1"/>
</dbReference>
<keyword evidence="5" id="KW-0732">Signal</keyword>
<proteinExistence type="predicted"/>
<dbReference type="InterPro" id="IPR011659">
    <property type="entry name" value="WD40"/>
</dbReference>
<feature type="chain" id="PRO_5037432265" evidence="5">
    <location>
        <begin position="19"/>
        <end position="645"/>
    </location>
</feature>
<evidence type="ECO:0000313" key="8">
    <source>
        <dbReference type="Proteomes" id="UP000712080"/>
    </source>
</evidence>
<dbReference type="RefSeq" id="WP_169526389.1">
    <property type="nucleotide sequence ID" value="NZ_JAAMPU010000100.1"/>
</dbReference>
<gene>
    <name evidence="7" type="ORF">G6047_05030</name>
</gene>
<name>A0A972JEY5_9FLAO</name>
<dbReference type="CDD" id="cd07185">
    <property type="entry name" value="OmpA_C-like"/>
    <property type="match status" value="1"/>
</dbReference>
<dbReference type="InterPro" id="IPR006665">
    <property type="entry name" value="OmpA-like"/>
</dbReference>
<evidence type="ECO:0000256" key="1">
    <source>
        <dbReference type="ARBA" id="ARBA00004442"/>
    </source>
</evidence>